<gene>
    <name evidence="1" type="ORF">GRF29_28g2627018</name>
</gene>
<dbReference type="Proteomes" id="UP001280581">
    <property type="component" value="Unassembled WGS sequence"/>
</dbReference>
<protein>
    <submittedName>
        <fullName evidence="1">Uncharacterized protein</fullName>
    </submittedName>
</protein>
<name>A0AAN6RL53_9PLEO</name>
<dbReference type="EMBL" id="WVTA01000004">
    <property type="protein sequence ID" value="KAK3214299.1"/>
    <property type="molecule type" value="Genomic_DNA"/>
</dbReference>
<dbReference type="AlphaFoldDB" id="A0AAN6RL53"/>
<organism evidence="1 2">
    <name type="scientific">Pseudopithomyces chartarum</name>
    <dbReference type="NCBI Taxonomy" id="1892770"/>
    <lineage>
        <taxon>Eukaryota</taxon>
        <taxon>Fungi</taxon>
        <taxon>Dikarya</taxon>
        <taxon>Ascomycota</taxon>
        <taxon>Pezizomycotina</taxon>
        <taxon>Dothideomycetes</taxon>
        <taxon>Pleosporomycetidae</taxon>
        <taxon>Pleosporales</taxon>
        <taxon>Massarineae</taxon>
        <taxon>Didymosphaeriaceae</taxon>
        <taxon>Pseudopithomyces</taxon>
    </lineage>
</organism>
<reference evidence="1 2" key="1">
    <citation type="submission" date="2021-02" db="EMBL/GenBank/DDBJ databases">
        <title>Genome assembly of Pseudopithomyces chartarum.</title>
        <authorList>
            <person name="Jauregui R."/>
            <person name="Singh J."/>
            <person name="Voisey C."/>
        </authorList>
    </citation>
    <scope>NUCLEOTIDE SEQUENCE [LARGE SCALE GENOMIC DNA]</scope>
    <source>
        <strain evidence="1 2">AGR01</strain>
    </source>
</reference>
<proteinExistence type="predicted"/>
<accession>A0AAN6RL53</accession>
<sequence>MDPTGKPTTIPLAPYNINATHLPSSHASTITSVSIFSTPSHTQYILITTNQTPGSPLLRTFIAPLGASPSQYRPLPPKTTSRQILSASTTPSGRFIILVEKDRMRVLTTQAVYDGGLTCSEETVEWKSSLGDTAKDRSAIALSVKEEEHAVSVMGVDGRGHFVSARKLWKERPG</sequence>
<comment type="caution">
    <text evidence="1">The sequence shown here is derived from an EMBL/GenBank/DDBJ whole genome shotgun (WGS) entry which is preliminary data.</text>
</comment>
<evidence type="ECO:0000313" key="1">
    <source>
        <dbReference type="EMBL" id="KAK3214299.1"/>
    </source>
</evidence>
<keyword evidence="2" id="KW-1185">Reference proteome</keyword>
<evidence type="ECO:0000313" key="2">
    <source>
        <dbReference type="Proteomes" id="UP001280581"/>
    </source>
</evidence>